<dbReference type="PROSITE" id="PS51257">
    <property type="entry name" value="PROKAR_LIPOPROTEIN"/>
    <property type="match status" value="1"/>
</dbReference>
<comment type="subcellular location">
    <subcellularLocation>
        <location evidence="1 8">Cell outer membrane</location>
        <topology evidence="1 8">Multi-pass membrane protein</topology>
    </subcellularLocation>
</comment>
<evidence type="ECO:0000256" key="3">
    <source>
        <dbReference type="ARBA" id="ARBA00022452"/>
    </source>
</evidence>
<dbReference type="InterPro" id="IPR023996">
    <property type="entry name" value="TonB-dep_OMP_SusC/RagA"/>
</dbReference>
<feature type="compositionally biased region" description="Low complexity" evidence="9">
    <location>
        <begin position="592"/>
        <end position="612"/>
    </location>
</feature>
<dbReference type="InterPro" id="IPR037066">
    <property type="entry name" value="Plug_dom_sf"/>
</dbReference>
<feature type="chain" id="PRO_5011633521" evidence="10">
    <location>
        <begin position="43"/>
        <end position="1065"/>
    </location>
</feature>
<dbReference type="InterPro" id="IPR036942">
    <property type="entry name" value="Beta-barrel_TonB_sf"/>
</dbReference>
<keyword evidence="5 10" id="KW-0732">Signal</keyword>
<keyword evidence="3 8" id="KW-1134">Transmembrane beta strand</keyword>
<evidence type="ECO:0000256" key="5">
    <source>
        <dbReference type="ARBA" id="ARBA00022729"/>
    </source>
</evidence>
<sequence length="1065" mass="115195">MESNLLRMYASQRKKNPARLSLLAGAALACYLFCAMPVPVFAADKTSTALVSTRVSGSVTDEKGAPLPGVTIFLKGTTTGAISDKDGNFSLNIPDGATGTLVFTFIGYQSQEIALSGRSSIKVIMQEDANKLNDVVIVGYGSQKKATLTGSVSVVKGSDLVKSPQPNVSNSFSGRISGVVANNVSGEPGADGSNILIRGMATTGSNAVLVVVDGVPGQIGGLERLDPNDIESVSVLKDASAAIYGNRAANGVILITTKRGKTGKASVSYSFNQGFSSPTRLPKLADAATYAKLVNDINYYNNPGGGLSQVYDAEQIQKFRDGTDPLNFPSTDWEKTTLESYALQNQHNLSVSGGSEDVKYFTSVGTIYQDGIYKNGASKYHQYNFRSNIDATITQRFKVGLSLSGREEDRESPTTLAADIFRSIYRSYPTAAAFYPNGLPTTGIDQANPALTATSIGGINRNPTQTFNGILKASYDIQEIQGLSVDGFFSADKSNSFSKAFYTPYTVYTLNKSTGIYAPSVQGGLSGTAYLYESQLNQSQITSNIKLNFVRQFDKHNVNAFVGYEQSKNTYDFFFARRNNFLTTTTPELSQGGTAANNATNGGSSSNNNATSPAYNYNRRSVISRLAYNYDEKYLLEGQLRADGSSLFAPGHQWGYFPSVSAGYRISKENWFKNSISFIDDLKIRASYGVLGDDIIGAYQYFDNYSSNNTVVFDNGSGASVQPGFALTKIANPNITWETAKKTDIGINAVFLKNFTLEAIYFRQVRSDILAYRNGSLPGTSGIVNPITGNPLVPAENIGKINNNGFEATLDYNHRGVFSWGAGANFTYAKSKVVYVDEAAGTLPYQRRTGGPLNTSLLYDATGIYRTQAQIDNTPHVTGAMVGDLIYKDYNQDGQITAADQIRTKYGNIPQIVYGLNLNAGYKNFDLSVLFAGQAQVSQYVLPESGTIGNFYSSWADNATSPSNPNGSYPRVSDRASTAVSGGLYNSTFWLNDASFVRLKNVQFGYTFPAKTLDRIHISGLRLYASAFNLFTITKVKDYDPEGISATGQFYPEQKIINIGANIKF</sequence>
<dbReference type="NCBIfam" id="TIGR04057">
    <property type="entry name" value="SusC_RagA_signa"/>
    <property type="match status" value="1"/>
</dbReference>
<dbReference type="PANTHER" id="PTHR30069">
    <property type="entry name" value="TONB-DEPENDENT OUTER MEMBRANE RECEPTOR"/>
    <property type="match status" value="1"/>
</dbReference>
<dbReference type="PANTHER" id="PTHR30069:SF29">
    <property type="entry name" value="HEMOGLOBIN AND HEMOGLOBIN-HAPTOGLOBIN-BINDING PROTEIN 1-RELATED"/>
    <property type="match status" value="1"/>
</dbReference>
<dbReference type="PROSITE" id="PS52016">
    <property type="entry name" value="TONB_DEPENDENT_REC_3"/>
    <property type="match status" value="1"/>
</dbReference>
<dbReference type="Pfam" id="PF07715">
    <property type="entry name" value="Plug"/>
    <property type="match status" value="1"/>
</dbReference>
<dbReference type="Proteomes" id="UP000198850">
    <property type="component" value="Unassembled WGS sequence"/>
</dbReference>
<keyword evidence="2 8" id="KW-0813">Transport</keyword>
<dbReference type="AlphaFoldDB" id="A0A1H4GZL0"/>
<evidence type="ECO:0000313" key="12">
    <source>
        <dbReference type="EMBL" id="SEB15017.1"/>
    </source>
</evidence>
<organism evidence="12 13">
    <name type="scientific">Pedobacter hartonius</name>
    <dbReference type="NCBI Taxonomy" id="425514"/>
    <lineage>
        <taxon>Bacteria</taxon>
        <taxon>Pseudomonadati</taxon>
        <taxon>Bacteroidota</taxon>
        <taxon>Sphingobacteriia</taxon>
        <taxon>Sphingobacteriales</taxon>
        <taxon>Sphingobacteriaceae</taxon>
        <taxon>Pedobacter</taxon>
    </lineage>
</organism>
<dbReference type="RefSeq" id="WP_090559387.1">
    <property type="nucleotide sequence ID" value="NZ_FNRA01000012.1"/>
</dbReference>
<dbReference type="FunFam" id="2.170.130.10:FF:000003">
    <property type="entry name" value="SusC/RagA family TonB-linked outer membrane protein"/>
    <property type="match status" value="1"/>
</dbReference>
<name>A0A1H4GZL0_9SPHI</name>
<gene>
    <name evidence="12" type="ORF">SAMN05443550_11299</name>
</gene>
<evidence type="ECO:0000256" key="10">
    <source>
        <dbReference type="SAM" id="SignalP"/>
    </source>
</evidence>
<evidence type="ECO:0000256" key="6">
    <source>
        <dbReference type="ARBA" id="ARBA00023136"/>
    </source>
</evidence>
<feature type="signal peptide" evidence="10">
    <location>
        <begin position="1"/>
        <end position="42"/>
    </location>
</feature>
<proteinExistence type="inferred from homology"/>
<dbReference type="GO" id="GO:0009279">
    <property type="term" value="C:cell outer membrane"/>
    <property type="evidence" value="ECO:0007669"/>
    <property type="project" value="UniProtKB-SubCell"/>
</dbReference>
<dbReference type="Gene3D" id="2.170.130.10">
    <property type="entry name" value="TonB-dependent receptor, plug domain"/>
    <property type="match status" value="1"/>
</dbReference>
<evidence type="ECO:0000313" key="13">
    <source>
        <dbReference type="Proteomes" id="UP000198850"/>
    </source>
</evidence>
<dbReference type="SUPFAM" id="SSF56935">
    <property type="entry name" value="Porins"/>
    <property type="match status" value="1"/>
</dbReference>
<evidence type="ECO:0000256" key="9">
    <source>
        <dbReference type="SAM" id="MobiDB-lite"/>
    </source>
</evidence>
<evidence type="ECO:0000256" key="2">
    <source>
        <dbReference type="ARBA" id="ARBA00022448"/>
    </source>
</evidence>
<feature type="domain" description="TonB-dependent receptor plug" evidence="11">
    <location>
        <begin position="145"/>
        <end position="252"/>
    </location>
</feature>
<protein>
    <submittedName>
        <fullName evidence="12">TonB-linked outer membrane protein, SusC/RagA family</fullName>
    </submittedName>
</protein>
<dbReference type="SUPFAM" id="SSF49464">
    <property type="entry name" value="Carboxypeptidase regulatory domain-like"/>
    <property type="match status" value="1"/>
</dbReference>
<keyword evidence="4 8" id="KW-0812">Transmembrane</keyword>
<evidence type="ECO:0000256" key="1">
    <source>
        <dbReference type="ARBA" id="ARBA00004571"/>
    </source>
</evidence>
<dbReference type="InterPro" id="IPR008969">
    <property type="entry name" value="CarboxyPept-like_regulatory"/>
</dbReference>
<dbReference type="GO" id="GO:0044718">
    <property type="term" value="P:siderophore transmembrane transport"/>
    <property type="evidence" value="ECO:0007669"/>
    <property type="project" value="TreeGrafter"/>
</dbReference>
<keyword evidence="6 8" id="KW-0472">Membrane</keyword>
<evidence type="ECO:0000259" key="11">
    <source>
        <dbReference type="Pfam" id="PF07715"/>
    </source>
</evidence>
<dbReference type="Pfam" id="PF13715">
    <property type="entry name" value="CarbopepD_reg_2"/>
    <property type="match status" value="1"/>
</dbReference>
<dbReference type="GO" id="GO:0015344">
    <property type="term" value="F:siderophore uptake transmembrane transporter activity"/>
    <property type="evidence" value="ECO:0007669"/>
    <property type="project" value="TreeGrafter"/>
</dbReference>
<dbReference type="STRING" id="425514.SAMN05443550_11299"/>
<evidence type="ECO:0000256" key="8">
    <source>
        <dbReference type="PROSITE-ProRule" id="PRU01360"/>
    </source>
</evidence>
<dbReference type="OrthoDB" id="9768177at2"/>
<dbReference type="InterPro" id="IPR012910">
    <property type="entry name" value="Plug_dom"/>
</dbReference>
<evidence type="ECO:0000256" key="7">
    <source>
        <dbReference type="ARBA" id="ARBA00023237"/>
    </source>
</evidence>
<keyword evidence="7 8" id="KW-0998">Cell outer membrane</keyword>
<keyword evidence="13" id="KW-1185">Reference proteome</keyword>
<dbReference type="NCBIfam" id="TIGR04056">
    <property type="entry name" value="OMP_RagA_SusC"/>
    <property type="match status" value="1"/>
</dbReference>
<dbReference type="InterPro" id="IPR039426">
    <property type="entry name" value="TonB-dep_rcpt-like"/>
</dbReference>
<dbReference type="InterPro" id="IPR023997">
    <property type="entry name" value="TonB-dep_OMP_SusC/RagA_CS"/>
</dbReference>
<comment type="similarity">
    <text evidence="8">Belongs to the TonB-dependent receptor family.</text>
</comment>
<dbReference type="Gene3D" id="2.40.170.20">
    <property type="entry name" value="TonB-dependent receptor, beta-barrel domain"/>
    <property type="match status" value="1"/>
</dbReference>
<feature type="region of interest" description="Disordered" evidence="9">
    <location>
        <begin position="586"/>
        <end position="613"/>
    </location>
</feature>
<reference evidence="12 13" key="1">
    <citation type="submission" date="2016-10" db="EMBL/GenBank/DDBJ databases">
        <authorList>
            <person name="de Groot N.N."/>
        </authorList>
    </citation>
    <scope>NUCLEOTIDE SEQUENCE [LARGE SCALE GENOMIC DNA]</scope>
    <source>
        <strain evidence="12 13">DSM 19033</strain>
    </source>
</reference>
<dbReference type="Gene3D" id="2.60.40.1120">
    <property type="entry name" value="Carboxypeptidase-like, regulatory domain"/>
    <property type="match status" value="1"/>
</dbReference>
<dbReference type="EMBL" id="FNRA01000012">
    <property type="protein sequence ID" value="SEB15017.1"/>
    <property type="molecule type" value="Genomic_DNA"/>
</dbReference>
<evidence type="ECO:0000256" key="4">
    <source>
        <dbReference type="ARBA" id="ARBA00022692"/>
    </source>
</evidence>
<accession>A0A1H4GZL0</accession>